<dbReference type="SUPFAM" id="SSF102405">
    <property type="entry name" value="MCP/YpsA-like"/>
    <property type="match status" value="1"/>
</dbReference>
<proteinExistence type="inferred from homology"/>
<dbReference type="EMBL" id="CP133621">
    <property type="protein sequence ID" value="WMV52356.1"/>
    <property type="molecule type" value="Genomic_DNA"/>
</dbReference>
<dbReference type="GO" id="GO:0009691">
    <property type="term" value="P:cytokinin biosynthetic process"/>
    <property type="evidence" value="ECO:0007669"/>
    <property type="project" value="UniProtKB-UniRule"/>
</dbReference>
<evidence type="ECO:0000313" key="9">
    <source>
        <dbReference type="Proteomes" id="UP001234989"/>
    </source>
</evidence>
<dbReference type="InterPro" id="IPR005269">
    <property type="entry name" value="LOG"/>
</dbReference>
<accession>A0AAF0UW33</accession>
<dbReference type="Proteomes" id="UP001234989">
    <property type="component" value="Chromosome 10"/>
</dbReference>
<evidence type="ECO:0000256" key="4">
    <source>
        <dbReference type="ARBA" id="ARBA00024884"/>
    </source>
</evidence>
<dbReference type="InterPro" id="IPR031100">
    <property type="entry name" value="LOG_fam"/>
</dbReference>
<dbReference type="GO" id="GO:0005829">
    <property type="term" value="C:cytosol"/>
    <property type="evidence" value="ECO:0007669"/>
    <property type="project" value="UniProtKB-ARBA"/>
</dbReference>
<comment type="function">
    <text evidence="4 7">Cytokinin-activating enzyme working in the direct activation pathway. Phosphoribohydrolase that converts inactive cytokinin nucleotides to the biologically active free-base forms.</text>
</comment>
<dbReference type="NCBIfam" id="TIGR00730">
    <property type="entry name" value="Rossman fold protein, TIGR00730 family"/>
    <property type="match status" value="1"/>
</dbReference>
<keyword evidence="9" id="KW-1185">Reference proteome</keyword>
<dbReference type="GO" id="GO:0016799">
    <property type="term" value="F:hydrolase activity, hydrolyzing N-glycosyl compounds"/>
    <property type="evidence" value="ECO:0007669"/>
    <property type="project" value="TreeGrafter"/>
</dbReference>
<sequence>MERESGVVVKGSKFKRICVFCGSSQGKKSSYQDAAIELGKELVSRNIDLVYGGGSIGLMGLVSQAVHDGGRHVIGVIPKTLMPRERKFSVPADYIIYVLNWWLSMLTGETVGEVKAVAGMHQRKAEMARHSDAFIALPGGYGTLEELLEVITWAQLGIHDKPVGLLNVDGYYNSLLSFIDKAVEEGFISPNARHIIISAPSPKELVKKLEEYVPCHEGVASKLIWETEQIGYPQAHEISR</sequence>
<dbReference type="PANTHER" id="PTHR31223:SF90">
    <property type="entry name" value="CYTOKININ RIBOSIDE 5'-MONOPHOSPHATE PHOSPHORIBOHYDROLASE LOG6-RELATED"/>
    <property type="match status" value="1"/>
</dbReference>
<protein>
    <recommendedName>
        <fullName evidence="2 7">Cytokinin riboside 5'-monophosphate phosphoribohydrolase</fullName>
        <ecNumber evidence="2 7">3.2.2.n1</ecNumber>
    </recommendedName>
</protein>
<evidence type="ECO:0000256" key="6">
    <source>
        <dbReference type="ARBA" id="ARBA00049153"/>
    </source>
</evidence>
<comment type="catalytic activity">
    <reaction evidence="5 7">
        <text>N(6)-(dimethylallyl)adenosine 5'-phosphate + H2O = N(6)-dimethylallyladenine + D-ribose 5-phosphate</text>
        <dbReference type="Rhea" id="RHEA:48560"/>
        <dbReference type="ChEBI" id="CHEBI:15377"/>
        <dbReference type="ChEBI" id="CHEBI:17660"/>
        <dbReference type="ChEBI" id="CHEBI:57526"/>
        <dbReference type="ChEBI" id="CHEBI:78346"/>
        <dbReference type="EC" id="3.2.2.n1"/>
    </reaction>
</comment>
<reference evidence="8" key="1">
    <citation type="submission" date="2023-08" db="EMBL/GenBank/DDBJ databases">
        <title>A de novo genome assembly of Solanum verrucosum Schlechtendal, a Mexican diploid species geographically isolated from the other diploid A-genome species in potato relatives.</title>
        <authorList>
            <person name="Hosaka K."/>
        </authorList>
    </citation>
    <scope>NUCLEOTIDE SEQUENCE</scope>
    <source>
        <tissue evidence="8">Young leaves</tissue>
    </source>
</reference>
<keyword evidence="7" id="KW-0378">Hydrolase</keyword>
<keyword evidence="3 7" id="KW-0203">Cytokinin biosynthesis</keyword>
<evidence type="ECO:0000256" key="3">
    <source>
        <dbReference type="ARBA" id="ARBA00022712"/>
    </source>
</evidence>
<dbReference type="GO" id="GO:0005634">
    <property type="term" value="C:nucleus"/>
    <property type="evidence" value="ECO:0007669"/>
    <property type="project" value="TreeGrafter"/>
</dbReference>
<evidence type="ECO:0000256" key="2">
    <source>
        <dbReference type="ARBA" id="ARBA00012205"/>
    </source>
</evidence>
<dbReference type="Gene3D" id="3.40.50.450">
    <property type="match status" value="1"/>
</dbReference>
<dbReference type="PANTHER" id="PTHR31223">
    <property type="entry name" value="LOG FAMILY PROTEIN YJL055W"/>
    <property type="match status" value="1"/>
</dbReference>
<dbReference type="Pfam" id="PF03641">
    <property type="entry name" value="Lysine_decarbox"/>
    <property type="match status" value="1"/>
</dbReference>
<gene>
    <name evidence="8" type="ORF">MTR67_045741</name>
</gene>
<evidence type="ECO:0000256" key="1">
    <source>
        <dbReference type="ARBA" id="ARBA00006763"/>
    </source>
</evidence>
<evidence type="ECO:0000256" key="5">
    <source>
        <dbReference type="ARBA" id="ARBA00047718"/>
    </source>
</evidence>
<dbReference type="EC" id="3.2.2.n1" evidence="2 7"/>
<dbReference type="AlphaFoldDB" id="A0AAF0UW33"/>
<comment type="similarity">
    <text evidence="1 7">Belongs to the LOG family.</text>
</comment>
<organism evidence="8 9">
    <name type="scientific">Solanum verrucosum</name>
    <dbReference type="NCBI Taxonomy" id="315347"/>
    <lineage>
        <taxon>Eukaryota</taxon>
        <taxon>Viridiplantae</taxon>
        <taxon>Streptophyta</taxon>
        <taxon>Embryophyta</taxon>
        <taxon>Tracheophyta</taxon>
        <taxon>Spermatophyta</taxon>
        <taxon>Magnoliopsida</taxon>
        <taxon>eudicotyledons</taxon>
        <taxon>Gunneridae</taxon>
        <taxon>Pentapetalae</taxon>
        <taxon>asterids</taxon>
        <taxon>lamiids</taxon>
        <taxon>Solanales</taxon>
        <taxon>Solanaceae</taxon>
        <taxon>Solanoideae</taxon>
        <taxon>Solaneae</taxon>
        <taxon>Solanum</taxon>
    </lineage>
</organism>
<evidence type="ECO:0000313" key="8">
    <source>
        <dbReference type="EMBL" id="WMV52356.1"/>
    </source>
</evidence>
<evidence type="ECO:0000256" key="7">
    <source>
        <dbReference type="RuleBase" id="RU363015"/>
    </source>
</evidence>
<comment type="catalytic activity">
    <reaction evidence="6 7">
        <text>9-ribosyl-trans-zeatin 5'-phosphate + H2O = trans-zeatin + D-ribose 5-phosphate</text>
        <dbReference type="Rhea" id="RHEA:48564"/>
        <dbReference type="ChEBI" id="CHEBI:15377"/>
        <dbReference type="ChEBI" id="CHEBI:16522"/>
        <dbReference type="ChEBI" id="CHEBI:78346"/>
        <dbReference type="ChEBI" id="CHEBI:87947"/>
        <dbReference type="EC" id="3.2.2.n1"/>
    </reaction>
</comment>
<name>A0AAF0UW33_SOLVR</name>